<evidence type="ECO:0000256" key="2">
    <source>
        <dbReference type="RuleBase" id="RU362044"/>
    </source>
</evidence>
<name>A0A1B2ACR1_9SPHN</name>
<keyword evidence="2" id="KW-0997">Cell inner membrane</keyword>
<dbReference type="OrthoDB" id="9805022at2"/>
<feature type="transmembrane region" description="Helical" evidence="2">
    <location>
        <begin position="156"/>
        <end position="179"/>
    </location>
</feature>
<reference evidence="3 4" key="1">
    <citation type="submission" date="2016-07" db="EMBL/GenBank/DDBJ databases">
        <title>Complete genome sequence of Altererythrobacter dongtanensis KCTC 22672, a type strain with esterase isolated from tidal flat.</title>
        <authorList>
            <person name="Cheng H."/>
            <person name="Wu Y.-H."/>
            <person name="Zhou P."/>
            <person name="Huo Y.-Y."/>
            <person name="Wang C.-S."/>
            <person name="Xu X.-W."/>
        </authorList>
    </citation>
    <scope>NUCLEOTIDE SEQUENCE [LARGE SCALE GENOMIC DNA]</scope>
    <source>
        <strain evidence="3 4">KCTC 22672</strain>
    </source>
</reference>
<dbReference type="RefSeq" id="WP_067677778.1">
    <property type="nucleotide sequence ID" value="NZ_CP016591.1"/>
</dbReference>
<gene>
    <name evidence="3" type="primary">mlaE</name>
    <name evidence="3" type="ORF">A6F68_01411</name>
</gene>
<comment type="subcellular location">
    <subcellularLocation>
        <location evidence="2">Cell inner membrane</location>
        <topology evidence="2">Multi-pass membrane protein</topology>
    </subcellularLocation>
</comment>
<dbReference type="InterPro" id="IPR030802">
    <property type="entry name" value="Permease_MalE"/>
</dbReference>
<dbReference type="GO" id="GO:0043190">
    <property type="term" value="C:ATP-binding cassette (ABC) transporter complex"/>
    <property type="evidence" value="ECO:0007669"/>
    <property type="project" value="InterPro"/>
</dbReference>
<dbReference type="STRING" id="692370.A6F68_01411"/>
<keyword evidence="2" id="KW-1003">Cell membrane</keyword>
<feature type="transmembrane region" description="Helical" evidence="2">
    <location>
        <begin position="207"/>
        <end position="229"/>
    </location>
</feature>
<feature type="transmembrane region" description="Helical" evidence="2">
    <location>
        <begin position="306"/>
        <end position="326"/>
    </location>
</feature>
<dbReference type="NCBIfam" id="TIGR00056">
    <property type="entry name" value="MlaE family lipid ABC transporter permease subunit"/>
    <property type="match status" value="1"/>
</dbReference>
<proteinExistence type="inferred from homology"/>
<dbReference type="AlphaFoldDB" id="A0A1B2ACR1"/>
<organism evidence="3 4">
    <name type="scientific">Tsuneonella dongtanensis</name>
    <dbReference type="NCBI Taxonomy" id="692370"/>
    <lineage>
        <taxon>Bacteria</taxon>
        <taxon>Pseudomonadati</taxon>
        <taxon>Pseudomonadota</taxon>
        <taxon>Alphaproteobacteria</taxon>
        <taxon>Sphingomonadales</taxon>
        <taxon>Erythrobacteraceae</taxon>
        <taxon>Tsuneonella</taxon>
    </lineage>
</organism>
<protein>
    <submittedName>
        <fullName evidence="3">Putative phospholipid ABC transporter permease protein MlaE</fullName>
    </submittedName>
</protein>
<comment type="similarity">
    <text evidence="2">Belongs to the MlaE permease family.</text>
</comment>
<dbReference type="PATRIC" id="fig|692370.5.peg.1425"/>
<evidence type="ECO:0000313" key="3">
    <source>
        <dbReference type="EMBL" id="ANY19927.1"/>
    </source>
</evidence>
<dbReference type="PANTHER" id="PTHR30188:SF3">
    <property type="entry name" value="ABC TRANSPORTER PERMEASE"/>
    <property type="match status" value="1"/>
</dbReference>
<sequence length="370" mass="39146">MSDGADFAIEDGQGGRRLVLSGNYLVSTIGAADQDLRAIDGPLAEIDISDVREIDTVGAWVALSLSRTTGGQIVGASNRAERLIKALEDIKAGDGDLRPTRAEMLTRVFAATGEQVGKAQRGTMSAIGFLGQFILAVGSVIRHPRRFRMKAFVRQLELVGVSALGIIGLMSFLIGIVIAQQGAVQLAQFGAETLTVNLVGRITLRELGVLMTAIMVAGRSGSAFAAQIGTMKLTEEVDAMRTIGISPMEALVIPRVLAVTFMMILLGFYSAVMAIIGGAFVSDLTLGIPFMSFLSRVKDVVPLYDLYVGLVKAPVFGLIVGMTGCYQGMQVAGNSEDVGLKTTKAVVVAIFAVIVLDAFFAVFFTNVGWA</sequence>
<accession>A0A1B2ACR1</accession>
<keyword evidence="2" id="KW-0472">Membrane</keyword>
<comment type="function">
    <text evidence="1">Could be part of an ABC transporter complex.</text>
</comment>
<feature type="transmembrane region" description="Helical" evidence="2">
    <location>
        <begin position="124"/>
        <end position="144"/>
    </location>
</feature>
<evidence type="ECO:0000256" key="1">
    <source>
        <dbReference type="ARBA" id="ARBA00003787"/>
    </source>
</evidence>
<keyword evidence="2" id="KW-1133">Transmembrane helix</keyword>
<keyword evidence="2" id="KW-0812">Transmembrane</keyword>
<dbReference type="GO" id="GO:0005548">
    <property type="term" value="F:phospholipid transporter activity"/>
    <property type="evidence" value="ECO:0007669"/>
    <property type="project" value="TreeGrafter"/>
</dbReference>
<dbReference type="EMBL" id="CP016591">
    <property type="protein sequence ID" value="ANY19927.1"/>
    <property type="molecule type" value="Genomic_DNA"/>
</dbReference>
<dbReference type="PANTHER" id="PTHR30188">
    <property type="entry name" value="ABC TRANSPORTER PERMEASE PROTEIN-RELATED"/>
    <property type="match status" value="1"/>
</dbReference>
<feature type="transmembrane region" description="Helical" evidence="2">
    <location>
        <begin position="346"/>
        <end position="369"/>
    </location>
</feature>
<feature type="transmembrane region" description="Helical" evidence="2">
    <location>
        <begin position="275"/>
        <end position="294"/>
    </location>
</feature>
<dbReference type="Pfam" id="PF02405">
    <property type="entry name" value="MlaE"/>
    <property type="match status" value="1"/>
</dbReference>
<keyword evidence="4" id="KW-1185">Reference proteome</keyword>
<feature type="transmembrane region" description="Helical" evidence="2">
    <location>
        <begin position="250"/>
        <end position="269"/>
    </location>
</feature>
<dbReference type="Proteomes" id="UP000092932">
    <property type="component" value="Chromosome"/>
</dbReference>
<dbReference type="KEGG" id="ado:A6F68_01411"/>
<evidence type="ECO:0000313" key="4">
    <source>
        <dbReference type="Proteomes" id="UP000092932"/>
    </source>
</evidence>
<dbReference type="InterPro" id="IPR003453">
    <property type="entry name" value="ABC_MlaE_roteobac"/>
</dbReference>